<organism evidence="17">
    <name type="scientific">Andrias davidianus</name>
    <name type="common">Chinese giant salamander</name>
    <name type="synonym">Sieboldia davidiana</name>
    <dbReference type="NCBI Taxonomy" id="141262"/>
    <lineage>
        <taxon>Eukaryota</taxon>
        <taxon>Metazoa</taxon>
        <taxon>Chordata</taxon>
        <taxon>Craniata</taxon>
        <taxon>Vertebrata</taxon>
        <taxon>Euteleostomi</taxon>
        <taxon>Amphibia</taxon>
        <taxon>Batrachia</taxon>
        <taxon>Caudata</taxon>
        <taxon>Cryptobranchoidea</taxon>
        <taxon>Cryptobranchidae</taxon>
        <taxon>Andrias</taxon>
    </lineage>
</organism>
<dbReference type="GO" id="GO:0009898">
    <property type="term" value="C:cytoplasmic side of plasma membrane"/>
    <property type="evidence" value="ECO:0007669"/>
    <property type="project" value="TreeGrafter"/>
</dbReference>
<evidence type="ECO:0000259" key="16">
    <source>
        <dbReference type="PROSITE" id="PS50145"/>
    </source>
</evidence>
<evidence type="ECO:0000256" key="6">
    <source>
        <dbReference type="ARBA" id="ARBA00022737"/>
    </source>
</evidence>
<evidence type="ECO:0000256" key="7">
    <source>
        <dbReference type="ARBA" id="ARBA00022771"/>
    </source>
</evidence>
<dbReference type="PROSITE" id="PS00518">
    <property type="entry name" value="ZF_RING_1"/>
    <property type="match status" value="1"/>
</dbReference>
<evidence type="ECO:0000256" key="11">
    <source>
        <dbReference type="PIRNR" id="PIRNR015614"/>
    </source>
</evidence>
<evidence type="ECO:0000259" key="14">
    <source>
        <dbReference type="PROSITE" id="PS50089"/>
    </source>
</evidence>
<dbReference type="Pfam" id="PF21363">
    <property type="entry name" value="TRAF3_RING"/>
    <property type="match status" value="1"/>
</dbReference>
<protein>
    <recommendedName>
        <fullName evidence="11">TNF receptor-associated factor</fullName>
        <ecNumber evidence="11">2.3.2.27</ecNumber>
    </recommendedName>
</protein>
<evidence type="ECO:0000256" key="1">
    <source>
        <dbReference type="ARBA" id="ARBA00004496"/>
    </source>
</evidence>
<dbReference type="GO" id="GO:0006915">
    <property type="term" value="P:apoptotic process"/>
    <property type="evidence" value="ECO:0007669"/>
    <property type="project" value="UniProtKB-KW"/>
</dbReference>
<evidence type="ECO:0000313" key="17">
    <source>
        <dbReference type="EMBL" id="QNG39869.1"/>
    </source>
</evidence>
<dbReference type="GO" id="GO:0007165">
    <property type="term" value="P:signal transduction"/>
    <property type="evidence" value="ECO:0007669"/>
    <property type="project" value="InterPro"/>
</dbReference>
<keyword evidence="3" id="KW-1017">Isopeptide bond</keyword>
<dbReference type="InterPro" id="IPR049342">
    <property type="entry name" value="TRAF1-6_MATH_dom"/>
</dbReference>
<dbReference type="InterPro" id="IPR013083">
    <property type="entry name" value="Znf_RING/FYVE/PHD"/>
</dbReference>
<dbReference type="PROSITE" id="PS50145">
    <property type="entry name" value="ZF_TRAF"/>
    <property type="match status" value="2"/>
</dbReference>
<keyword evidence="10 13" id="KW-0175">Coiled coil</keyword>
<keyword evidence="2 11" id="KW-0963">Cytoplasm</keyword>
<comment type="similarity">
    <text evidence="11">Belongs to the TNF receptor-associated factor family.</text>
</comment>
<feature type="domain" description="TRAF-type" evidence="16">
    <location>
        <begin position="200"/>
        <end position="257"/>
    </location>
</feature>
<dbReference type="EC" id="2.3.2.27" evidence="11"/>
<feature type="domain" description="MATH" evidence="15">
    <location>
        <begin position="427"/>
        <end position="572"/>
    </location>
</feature>
<dbReference type="PANTHER" id="PTHR10131:SF76">
    <property type="entry name" value="TNF RECEPTOR-ASSOCIATED FACTOR 3"/>
    <property type="match status" value="1"/>
</dbReference>
<accession>A0A8E4NV64</accession>
<feature type="domain" description="RING-type" evidence="14">
    <location>
        <begin position="62"/>
        <end position="101"/>
    </location>
</feature>
<feature type="zinc finger region" description="TRAF-type" evidence="12">
    <location>
        <begin position="200"/>
        <end position="257"/>
    </location>
</feature>
<keyword evidence="5 11" id="KW-0479">Metal-binding</keyword>
<evidence type="ECO:0000256" key="12">
    <source>
        <dbReference type="PROSITE-ProRule" id="PRU00207"/>
    </source>
</evidence>
<name>A0A8E4NV64_ANDDA</name>
<dbReference type="SUPFAM" id="SSF49599">
    <property type="entry name" value="TRAF domain-like"/>
    <property type="match status" value="2"/>
</dbReference>
<keyword evidence="9" id="KW-0832">Ubl conjugation</keyword>
<keyword evidence="17" id="KW-0675">Receptor</keyword>
<dbReference type="SUPFAM" id="SSF57850">
    <property type="entry name" value="RING/U-box"/>
    <property type="match status" value="1"/>
</dbReference>
<feature type="coiled-coil region" evidence="13">
    <location>
        <begin position="278"/>
        <end position="316"/>
    </location>
</feature>
<dbReference type="PROSITE" id="PS50144">
    <property type="entry name" value="MATH"/>
    <property type="match status" value="1"/>
</dbReference>
<dbReference type="GO" id="GO:0042981">
    <property type="term" value="P:regulation of apoptotic process"/>
    <property type="evidence" value="ECO:0007669"/>
    <property type="project" value="InterPro"/>
</dbReference>
<dbReference type="PIRSF" id="PIRSF015614">
    <property type="entry name" value="TRAF"/>
    <property type="match status" value="1"/>
</dbReference>
<evidence type="ECO:0000256" key="3">
    <source>
        <dbReference type="ARBA" id="ARBA00022499"/>
    </source>
</evidence>
<dbReference type="SUPFAM" id="SSF57953">
    <property type="entry name" value="Trimerization domain of TRAF"/>
    <property type="match status" value="1"/>
</dbReference>
<keyword evidence="4" id="KW-0053">Apoptosis</keyword>
<dbReference type="FunFam" id="3.30.40.10:FF:000286">
    <property type="entry name" value="TNF receptor-associated factor"/>
    <property type="match status" value="1"/>
</dbReference>
<dbReference type="InterPro" id="IPR017907">
    <property type="entry name" value="Znf_RING_CS"/>
</dbReference>
<dbReference type="PROSITE" id="PS50089">
    <property type="entry name" value="ZF_RING_2"/>
    <property type="match status" value="1"/>
</dbReference>
<dbReference type="Gene3D" id="2.60.210.10">
    <property type="entry name" value="Apoptosis, Tumor Necrosis Factor Receptor Associated Protein 2, Chain A"/>
    <property type="match status" value="1"/>
</dbReference>
<evidence type="ECO:0000256" key="4">
    <source>
        <dbReference type="ARBA" id="ARBA00022703"/>
    </source>
</evidence>
<proteinExistence type="evidence at transcript level"/>
<dbReference type="FunFam" id="2.60.210.10:FF:000001">
    <property type="entry name" value="TNF receptor-associated factor"/>
    <property type="match status" value="1"/>
</dbReference>
<dbReference type="GO" id="GO:0005164">
    <property type="term" value="F:tumor necrosis factor receptor binding"/>
    <property type="evidence" value="ECO:0007669"/>
    <property type="project" value="UniProtKB-UniRule"/>
</dbReference>
<sequence>MEEGGGIEKWTPWQHLLHPDPGERRRTPGASKPYLLLSSGLEPVEGGYTEAFVLPISEKHKCELCHLVLCQPKQTECGHRFCRTCLDTLLSFPSALCPADQNSLHCINAFNDVCCQREIIQLQVYCRNREVGCTEQLPLEALEKHLNNCPHQRVQCPHSACRESLPRCQLAEHLNASCPWREQKCSHCLQNVVVSQTQNHEETDCPSYPTHCPNHCGIAPVPRSQVTSHLVRCPLAENCCEFQKCGCTFKGTTDMLKEHQVESVHKHLVLLLRRDAALEEMRLKMQEQLHSYESLLQKLTARIEHQEKELSQFKQLAESSSTKLSLMQRSLAAESDRLLCLETENLWKSSTLEDLKKWQQEAWNKFDSLTYRLDALEAVRDASLYQGATNTALETQVGHQDLLLSRHDVCLADMDERLQLLETTSYDGKLVWKISDYSRRKQEAACGKTASLYSQPFYTSAAGYKMCARVYLNGDGIGKGTHLSAFFVLMKGEFDSLLPWPFQQKVTLSLLDQGPGKHHISNTFKPDEKSSSFKRPVCKMNVASGCPILVKQTVLENGLYVLEDTIFIKVTVDTTGLPEI</sequence>
<dbReference type="EMBL" id="MT598191">
    <property type="protein sequence ID" value="QNG39869.1"/>
    <property type="molecule type" value="mRNA"/>
</dbReference>
<dbReference type="Pfam" id="PF21355">
    <property type="entry name" value="TRAF-mep_MATH"/>
    <property type="match status" value="1"/>
</dbReference>
<dbReference type="GO" id="GO:0061630">
    <property type="term" value="F:ubiquitin protein ligase activity"/>
    <property type="evidence" value="ECO:0007669"/>
    <property type="project" value="UniProtKB-EC"/>
</dbReference>
<dbReference type="GO" id="GO:0005737">
    <property type="term" value="C:cytoplasm"/>
    <property type="evidence" value="ECO:0007669"/>
    <property type="project" value="UniProtKB-SubCell"/>
</dbReference>
<dbReference type="InterPro" id="IPR049440">
    <property type="entry name" value="TRAF3/5_RING"/>
</dbReference>
<dbReference type="AlphaFoldDB" id="A0A8E4NV64"/>
<dbReference type="GO" id="GO:0008270">
    <property type="term" value="F:zinc ion binding"/>
    <property type="evidence" value="ECO:0007669"/>
    <property type="project" value="UniProtKB-UniRule"/>
</dbReference>
<keyword evidence="8 11" id="KW-0862">Zinc</keyword>
<feature type="zinc finger region" description="TRAF-type" evidence="12">
    <location>
        <begin position="145"/>
        <end position="188"/>
    </location>
</feature>
<evidence type="ECO:0000259" key="15">
    <source>
        <dbReference type="PROSITE" id="PS50144"/>
    </source>
</evidence>
<evidence type="ECO:0000256" key="9">
    <source>
        <dbReference type="ARBA" id="ARBA00022843"/>
    </source>
</evidence>
<dbReference type="PANTHER" id="PTHR10131">
    <property type="entry name" value="TNF RECEPTOR ASSOCIATED FACTOR"/>
    <property type="match status" value="1"/>
</dbReference>
<comment type="catalytic activity">
    <reaction evidence="11">
        <text>S-ubiquitinyl-[E2 ubiquitin-conjugating enzyme]-L-cysteine + [acceptor protein]-L-lysine = [E2 ubiquitin-conjugating enzyme]-L-cysteine + N(6)-ubiquitinyl-[acceptor protein]-L-lysine.</text>
        <dbReference type="EC" id="2.3.2.27"/>
    </reaction>
</comment>
<dbReference type="SMART" id="SM00184">
    <property type="entry name" value="RING"/>
    <property type="match status" value="1"/>
</dbReference>
<comment type="subcellular location">
    <subcellularLocation>
        <location evidence="1 11">Cytoplasm</location>
    </subcellularLocation>
</comment>
<dbReference type="Gene3D" id="3.30.40.10">
    <property type="entry name" value="Zinc/RING finger domain, C3HC4 (zinc finger)"/>
    <property type="match status" value="3"/>
</dbReference>
<keyword evidence="7 12" id="KW-0863">Zinc-finger</keyword>
<dbReference type="InterPro" id="IPR008974">
    <property type="entry name" value="TRAF-like"/>
</dbReference>
<dbReference type="InterPro" id="IPR012227">
    <property type="entry name" value="TNF_rcpt-assoc_TRAF_met"/>
</dbReference>
<evidence type="ECO:0000256" key="10">
    <source>
        <dbReference type="ARBA" id="ARBA00023054"/>
    </source>
</evidence>
<dbReference type="InterPro" id="IPR001841">
    <property type="entry name" value="Znf_RING"/>
</dbReference>
<evidence type="ECO:0000256" key="2">
    <source>
        <dbReference type="ARBA" id="ARBA00022490"/>
    </source>
</evidence>
<dbReference type="GO" id="GO:0043122">
    <property type="term" value="P:regulation of canonical NF-kappaB signal transduction"/>
    <property type="evidence" value="ECO:0007669"/>
    <property type="project" value="TreeGrafter"/>
</dbReference>
<feature type="domain" description="TRAF-type" evidence="16">
    <location>
        <begin position="145"/>
        <end position="188"/>
    </location>
</feature>
<dbReference type="InterPro" id="IPR002083">
    <property type="entry name" value="MATH/TRAF_dom"/>
</dbReference>
<evidence type="ECO:0000256" key="8">
    <source>
        <dbReference type="ARBA" id="ARBA00022833"/>
    </source>
</evidence>
<evidence type="ECO:0000256" key="5">
    <source>
        <dbReference type="ARBA" id="ARBA00022723"/>
    </source>
</evidence>
<dbReference type="SMART" id="SM00061">
    <property type="entry name" value="MATH"/>
    <property type="match status" value="1"/>
</dbReference>
<reference evidence="17" key="1">
    <citation type="submission" date="2020-06" db="EMBL/GenBank/DDBJ databases">
        <authorList>
            <person name="Xu Y."/>
            <person name="Shu M."/>
        </authorList>
    </citation>
    <scope>NUCLEOTIDE SEQUENCE</scope>
</reference>
<keyword evidence="6" id="KW-0677">Repeat</keyword>
<dbReference type="Pfam" id="PF02176">
    <property type="entry name" value="zf-TRAF"/>
    <property type="match status" value="1"/>
</dbReference>
<evidence type="ECO:0000256" key="13">
    <source>
        <dbReference type="SAM" id="Coils"/>
    </source>
</evidence>
<dbReference type="InterPro" id="IPR001293">
    <property type="entry name" value="Znf_TRAF"/>
</dbReference>